<dbReference type="HOGENOM" id="CLU_115910_0_0_7"/>
<dbReference type="PANTHER" id="PTHR32268:SF15">
    <property type="entry name" value="HOMOSERINE ACETYLTRANSFERASE FAMILY PROTEIN (AFU_ORTHOLOGUE AFUA_1G15350)"/>
    <property type="match status" value="1"/>
</dbReference>
<dbReference type="InterPro" id="IPR008220">
    <property type="entry name" value="HAT_MetX-like"/>
</dbReference>
<dbReference type="GO" id="GO:0016747">
    <property type="term" value="F:acyltransferase activity, transferring groups other than amino-acyl groups"/>
    <property type="evidence" value="ECO:0007669"/>
    <property type="project" value="InterPro"/>
</dbReference>
<name>W4MCV9_9BACT</name>
<dbReference type="InterPro" id="IPR000073">
    <property type="entry name" value="AB_hydrolase_1"/>
</dbReference>
<comment type="caution">
    <text evidence="2">The sequence shown here is derived from an EMBL/GenBank/DDBJ whole genome shotgun (WGS) entry which is preliminary data.</text>
</comment>
<dbReference type="Proteomes" id="UP000019140">
    <property type="component" value="Unassembled WGS sequence"/>
</dbReference>
<feature type="domain" description="AB hydrolase-1" evidence="1">
    <location>
        <begin position="40"/>
        <end position="149"/>
    </location>
</feature>
<proteinExistence type="predicted"/>
<dbReference type="PANTHER" id="PTHR32268">
    <property type="entry name" value="HOMOSERINE O-ACETYLTRANSFERASE"/>
    <property type="match status" value="1"/>
</dbReference>
<sequence>MSDEHVFELGDVVLQSGMTLRDAKLVYTTYGTLNRRRDNVILFPTFYGGQHPQNEPMIGPGMALDPAVYFIIVPNMFGNGLSSSPSNTPPPYDRARFPPVTLYDNIMCQHRLVTEQFGVERLALVTGFSMGAQQTFHWGALFPDMVERILPWCGSARTSRHNFVFLEGVKAALTADDAWRGGWYDTPPTKGLRALARVYSGWVVSQAFYREQTYLQLGTASLEDFLVMQEGRRLNSDANNLLAMLWS</sequence>
<dbReference type="PIRSF" id="PIRSF000443">
    <property type="entry name" value="Homoser_Ac_trans"/>
    <property type="match status" value="1"/>
</dbReference>
<evidence type="ECO:0000313" key="3">
    <source>
        <dbReference type="Proteomes" id="UP000019140"/>
    </source>
</evidence>
<gene>
    <name evidence="2" type="ORF">ETSY2_06910</name>
</gene>
<reference evidence="2 3" key="1">
    <citation type="journal article" date="2014" name="Nature">
        <title>An environmental bacterial taxon with a large and distinct metabolic repertoire.</title>
        <authorList>
            <person name="Wilson M.C."/>
            <person name="Mori T."/>
            <person name="Ruckert C."/>
            <person name="Uria A.R."/>
            <person name="Helf M.J."/>
            <person name="Takada K."/>
            <person name="Gernert C."/>
            <person name="Steffens U.A."/>
            <person name="Heycke N."/>
            <person name="Schmitt S."/>
            <person name="Rinke C."/>
            <person name="Helfrich E.J."/>
            <person name="Brachmann A.O."/>
            <person name="Gurgui C."/>
            <person name="Wakimoto T."/>
            <person name="Kracht M."/>
            <person name="Crusemann M."/>
            <person name="Hentschel U."/>
            <person name="Abe I."/>
            <person name="Matsunaga S."/>
            <person name="Kalinowski J."/>
            <person name="Takeyama H."/>
            <person name="Piel J."/>
        </authorList>
    </citation>
    <scope>NUCLEOTIDE SEQUENCE [LARGE SCALE GENOMIC DNA]</scope>
    <source>
        <strain evidence="3">TSY2</strain>
    </source>
</reference>
<protein>
    <recommendedName>
        <fullName evidence="1">AB hydrolase-1 domain-containing protein</fullName>
    </recommendedName>
</protein>
<dbReference type="PATRIC" id="fig|1429439.4.peg.1188"/>
<accession>W4MCV9</accession>
<dbReference type="EMBL" id="AZHX01000282">
    <property type="protein sequence ID" value="ETX08174.1"/>
    <property type="molecule type" value="Genomic_DNA"/>
</dbReference>
<dbReference type="Gene3D" id="3.40.50.1820">
    <property type="entry name" value="alpha/beta hydrolase"/>
    <property type="match status" value="1"/>
</dbReference>
<keyword evidence="3" id="KW-1185">Reference proteome</keyword>
<evidence type="ECO:0000313" key="2">
    <source>
        <dbReference type="EMBL" id="ETX08174.1"/>
    </source>
</evidence>
<organism evidence="2 3">
    <name type="scientific">Candidatus Entotheonella gemina</name>
    <dbReference type="NCBI Taxonomy" id="1429439"/>
    <lineage>
        <taxon>Bacteria</taxon>
        <taxon>Pseudomonadati</taxon>
        <taxon>Nitrospinota/Tectimicrobiota group</taxon>
        <taxon>Candidatus Tectimicrobiota</taxon>
        <taxon>Candidatus Entotheonellia</taxon>
        <taxon>Candidatus Entotheonellales</taxon>
        <taxon>Candidatus Entotheonellaceae</taxon>
        <taxon>Candidatus Entotheonella</taxon>
    </lineage>
</organism>
<dbReference type="Pfam" id="PF00561">
    <property type="entry name" value="Abhydrolase_1"/>
    <property type="match status" value="1"/>
</dbReference>
<evidence type="ECO:0000259" key="1">
    <source>
        <dbReference type="Pfam" id="PF00561"/>
    </source>
</evidence>
<dbReference type="SUPFAM" id="SSF53474">
    <property type="entry name" value="alpha/beta-Hydrolases"/>
    <property type="match status" value="1"/>
</dbReference>
<dbReference type="AlphaFoldDB" id="W4MCV9"/>
<dbReference type="InterPro" id="IPR029058">
    <property type="entry name" value="AB_hydrolase_fold"/>
</dbReference>
<dbReference type="NCBIfam" id="NF005757">
    <property type="entry name" value="PRK07581.1"/>
    <property type="match status" value="1"/>
</dbReference>